<dbReference type="Proteomes" id="UP000799439">
    <property type="component" value="Unassembled WGS sequence"/>
</dbReference>
<protein>
    <submittedName>
        <fullName evidence="1">Uncharacterized protein</fullName>
    </submittedName>
</protein>
<dbReference type="AlphaFoldDB" id="A0A9P4J5R9"/>
<organism evidence="1 2">
    <name type="scientific">Myriangium duriaei CBS 260.36</name>
    <dbReference type="NCBI Taxonomy" id="1168546"/>
    <lineage>
        <taxon>Eukaryota</taxon>
        <taxon>Fungi</taxon>
        <taxon>Dikarya</taxon>
        <taxon>Ascomycota</taxon>
        <taxon>Pezizomycotina</taxon>
        <taxon>Dothideomycetes</taxon>
        <taxon>Dothideomycetidae</taxon>
        <taxon>Myriangiales</taxon>
        <taxon>Myriangiaceae</taxon>
        <taxon>Myriangium</taxon>
    </lineage>
</organism>
<accession>A0A9P4J5R9</accession>
<evidence type="ECO:0000313" key="1">
    <source>
        <dbReference type="EMBL" id="KAF2155917.1"/>
    </source>
</evidence>
<gene>
    <name evidence="1" type="ORF">K461DRAFT_84315</name>
</gene>
<name>A0A9P4J5R9_9PEZI</name>
<comment type="caution">
    <text evidence="1">The sequence shown here is derived from an EMBL/GenBank/DDBJ whole genome shotgun (WGS) entry which is preliminary data.</text>
</comment>
<reference evidence="1" key="1">
    <citation type="journal article" date="2020" name="Stud. Mycol.">
        <title>101 Dothideomycetes genomes: a test case for predicting lifestyles and emergence of pathogens.</title>
        <authorList>
            <person name="Haridas S."/>
            <person name="Albert R."/>
            <person name="Binder M."/>
            <person name="Bloem J."/>
            <person name="Labutti K."/>
            <person name="Salamov A."/>
            <person name="Andreopoulos B."/>
            <person name="Baker S."/>
            <person name="Barry K."/>
            <person name="Bills G."/>
            <person name="Bluhm B."/>
            <person name="Cannon C."/>
            <person name="Castanera R."/>
            <person name="Culley D."/>
            <person name="Daum C."/>
            <person name="Ezra D."/>
            <person name="Gonzalez J."/>
            <person name="Henrissat B."/>
            <person name="Kuo A."/>
            <person name="Liang C."/>
            <person name="Lipzen A."/>
            <person name="Lutzoni F."/>
            <person name="Magnuson J."/>
            <person name="Mondo S."/>
            <person name="Nolan M."/>
            <person name="Ohm R."/>
            <person name="Pangilinan J."/>
            <person name="Park H.-J."/>
            <person name="Ramirez L."/>
            <person name="Alfaro M."/>
            <person name="Sun H."/>
            <person name="Tritt A."/>
            <person name="Yoshinaga Y."/>
            <person name="Zwiers L.-H."/>
            <person name="Turgeon B."/>
            <person name="Goodwin S."/>
            <person name="Spatafora J."/>
            <person name="Crous P."/>
            <person name="Grigoriev I."/>
        </authorList>
    </citation>
    <scope>NUCLEOTIDE SEQUENCE</scope>
    <source>
        <strain evidence="1">CBS 260.36</strain>
    </source>
</reference>
<sequence length="162" mass="17948">MRGRLGYMWPRVGGLLRLNRGGSTKLSEMRKRSRLHRARPGTCLRLSVRGNAGSVRSSSHVRQDISCRVGVSVPRRSFPIELVSATATHLHILLWLIDRSGRSGPACFWRLLFLFSTSVLGCHPASSTPAPVSPSLSPQAAGCRSVQRCELPLDPRLFSQYR</sequence>
<dbReference type="EMBL" id="ML996082">
    <property type="protein sequence ID" value="KAF2155917.1"/>
    <property type="molecule type" value="Genomic_DNA"/>
</dbReference>
<proteinExistence type="predicted"/>
<keyword evidence="2" id="KW-1185">Reference proteome</keyword>
<evidence type="ECO:0000313" key="2">
    <source>
        <dbReference type="Proteomes" id="UP000799439"/>
    </source>
</evidence>